<keyword evidence="3" id="KW-1185">Reference proteome</keyword>
<sequence>MSIGARCALLHLLAHTTYTHASHINIAASASAWAPSQQMPPTFSSPKPGLPRVAHVRVQLALVFQEHPSRSLARSRSTKFGLGGSPRFFMDCRVCCRLVPGTS</sequence>
<feature type="signal peptide" evidence="1">
    <location>
        <begin position="1"/>
        <end position="21"/>
    </location>
</feature>
<evidence type="ECO:0000256" key="1">
    <source>
        <dbReference type="SAM" id="SignalP"/>
    </source>
</evidence>
<feature type="chain" id="PRO_5007880787" description="Secreted protein" evidence="1">
    <location>
        <begin position="22"/>
        <end position="103"/>
    </location>
</feature>
<proteinExistence type="predicted"/>
<evidence type="ECO:0008006" key="4">
    <source>
        <dbReference type="Google" id="ProtNLM"/>
    </source>
</evidence>
<protein>
    <recommendedName>
        <fullName evidence="4">Secreted protein</fullName>
    </recommendedName>
</protein>
<evidence type="ECO:0000313" key="2">
    <source>
        <dbReference type="EMBL" id="KZP31954.1"/>
    </source>
</evidence>
<accession>A0A166URQ8</accession>
<evidence type="ECO:0000313" key="3">
    <source>
        <dbReference type="Proteomes" id="UP000076532"/>
    </source>
</evidence>
<organism evidence="2 3">
    <name type="scientific">Athelia psychrophila</name>
    <dbReference type="NCBI Taxonomy" id="1759441"/>
    <lineage>
        <taxon>Eukaryota</taxon>
        <taxon>Fungi</taxon>
        <taxon>Dikarya</taxon>
        <taxon>Basidiomycota</taxon>
        <taxon>Agaricomycotina</taxon>
        <taxon>Agaricomycetes</taxon>
        <taxon>Agaricomycetidae</taxon>
        <taxon>Atheliales</taxon>
        <taxon>Atheliaceae</taxon>
        <taxon>Athelia</taxon>
    </lineage>
</organism>
<name>A0A166URQ8_9AGAM</name>
<gene>
    <name evidence="2" type="ORF">FIBSPDRAFT_848936</name>
</gene>
<dbReference type="Proteomes" id="UP000076532">
    <property type="component" value="Unassembled WGS sequence"/>
</dbReference>
<dbReference type="EMBL" id="KV417487">
    <property type="protein sequence ID" value="KZP31954.1"/>
    <property type="molecule type" value="Genomic_DNA"/>
</dbReference>
<keyword evidence="1" id="KW-0732">Signal</keyword>
<reference evidence="2 3" key="1">
    <citation type="journal article" date="2016" name="Mol. Biol. Evol.">
        <title>Comparative Genomics of Early-Diverging Mushroom-Forming Fungi Provides Insights into the Origins of Lignocellulose Decay Capabilities.</title>
        <authorList>
            <person name="Nagy L.G."/>
            <person name="Riley R."/>
            <person name="Tritt A."/>
            <person name="Adam C."/>
            <person name="Daum C."/>
            <person name="Floudas D."/>
            <person name="Sun H."/>
            <person name="Yadav J.S."/>
            <person name="Pangilinan J."/>
            <person name="Larsson K.H."/>
            <person name="Matsuura K."/>
            <person name="Barry K."/>
            <person name="Labutti K."/>
            <person name="Kuo R."/>
            <person name="Ohm R.A."/>
            <person name="Bhattacharya S.S."/>
            <person name="Shirouzu T."/>
            <person name="Yoshinaga Y."/>
            <person name="Martin F.M."/>
            <person name="Grigoriev I.V."/>
            <person name="Hibbett D.S."/>
        </authorList>
    </citation>
    <scope>NUCLEOTIDE SEQUENCE [LARGE SCALE GENOMIC DNA]</scope>
    <source>
        <strain evidence="2 3">CBS 109695</strain>
    </source>
</reference>
<dbReference type="AlphaFoldDB" id="A0A166URQ8"/>